<dbReference type="InterPro" id="IPR013083">
    <property type="entry name" value="Znf_RING/FYVE/PHD"/>
</dbReference>
<dbReference type="SUPFAM" id="SSF57903">
    <property type="entry name" value="FYVE/PHD zinc finger"/>
    <property type="match status" value="1"/>
</dbReference>
<dbReference type="GO" id="GO:0008270">
    <property type="term" value="F:zinc ion binding"/>
    <property type="evidence" value="ECO:0007669"/>
    <property type="project" value="UniProtKB-KW"/>
</dbReference>
<keyword evidence="1" id="KW-0479">Metal-binding</keyword>
<keyword evidence="6" id="KW-1185">Reference proteome</keyword>
<evidence type="ECO:0000256" key="2">
    <source>
        <dbReference type="ARBA" id="ARBA00022771"/>
    </source>
</evidence>
<protein>
    <recommendedName>
        <fullName evidence="4">Zinc finger PHD-type domain-containing protein</fullName>
    </recommendedName>
</protein>
<evidence type="ECO:0000256" key="3">
    <source>
        <dbReference type="ARBA" id="ARBA00022833"/>
    </source>
</evidence>
<dbReference type="Proteomes" id="UP001415857">
    <property type="component" value="Unassembled WGS sequence"/>
</dbReference>
<dbReference type="InterPro" id="IPR011011">
    <property type="entry name" value="Znf_FYVE_PHD"/>
</dbReference>
<proteinExistence type="predicted"/>
<keyword evidence="2" id="KW-0863">Zinc-finger</keyword>
<evidence type="ECO:0000256" key="1">
    <source>
        <dbReference type="ARBA" id="ARBA00022723"/>
    </source>
</evidence>
<dbReference type="Gene3D" id="3.30.40.10">
    <property type="entry name" value="Zinc/RING finger domain, C3HC4 (zinc finger)"/>
    <property type="match status" value="1"/>
</dbReference>
<sequence>MCGAKDNDGERMLACDACGVWQHTRCAGIDSFDAIPTKFVCMRCVNNNCKESEGVSDFSEGSEMVSPSGTTCRDEAIATTGPGVACSLTVVVR</sequence>
<accession>A0AAP0NF26</accession>
<dbReference type="EMBL" id="JBBPBK010000014">
    <property type="protein sequence ID" value="KAK9270906.1"/>
    <property type="molecule type" value="Genomic_DNA"/>
</dbReference>
<gene>
    <name evidence="5" type="ORF">L1049_026492</name>
</gene>
<comment type="caution">
    <text evidence="5">The sequence shown here is derived from an EMBL/GenBank/DDBJ whole genome shotgun (WGS) entry which is preliminary data.</text>
</comment>
<evidence type="ECO:0000259" key="4">
    <source>
        <dbReference type="SMART" id="SM00249"/>
    </source>
</evidence>
<dbReference type="PANTHER" id="PTHR46201">
    <property type="entry name" value="PHD FINGER PROTEIN MALE MEIOCYTE DEATH 1-RELATED"/>
    <property type="match status" value="1"/>
</dbReference>
<evidence type="ECO:0000313" key="6">
    <source>
        <dbReference type="Proteomes" id="UP001415857"/>
    </source>
</evidence>
<dbReference type="SMART" id="SM00249">
    <property type="entry name" value="PHD"/>
    <property type="match status" value="1"/>
</dbReference>
<organism evidence="5 6">
    <name type="scientific">Liquidambar formosana</name>
    <name type="common">Formosan gum</name>
    <dbReference type="NCBI Taxonomy" id="63359"/>
    <lineage>
        <taxon>Eukaryota</taxon>
        <taxon>Viridiplantae</taxon>
        <taxon>Streptophyta</taxon>
        <taxon>Embryophyta</taxon>
        <taxon>Tracheophyta</taxon>
        <taxon>Spermatophyta</taxon>
        <taxon>Magnoliopsida</taxon>
        <taxon>eudicotyledons</taxon>
        <taxon>Gunneridae</taxon>
        <taxon>Pentapetalae</taxon>
        <taxon>Saxifragales</taxon>
        <taxon>Altingiaceae</taxon>
        <taxon>Liquidambar</taxon>
    </lineage>
</organism>
<dbReference type="AlphaFoldDB" id="A0AAP0NF26"/>
<dbReference type="InterPro" id="IPR001965">
    <property type="entry name" value="Znf_PHD"/>
</dbReference>
<feature type="domain" description="Zinc finger PHD-type" evidence="4">
    <location>
        <begin position="1"/>
        <end position="45"/>
    </location>
</feature>
<name>A0AAP0NF26_LIQFO</name>
<evidence type="ECO:0000313" key="5">
    <source>
        <dbReference type="EMBL" id="KAK9270906.1"/>
    </source>
</evidence>
<dbReference type="PANTHER" id="PTHR46201:SF6">
    <property type="entry name" value="PHD FINGER PLANT-LIKE PROTEIN"/>
    <property type="match status" value="1"/>
</dbReference>
<keyword evidence="3" id="KW-0862">Zinc</keyword>
<dbReference type="Pfam" id="PF00628">
    <property type="entry name" value="PHD"/>
    <property type="match status" value="1"/>
</dbReference>
<dbReference type="InterPro" id="IPR019787">
    <property type="entry name" value="Znf_PHD-finger"/>
</dbReference>
<reference evidence="5 6" key="1">
    <citation type="journal article" date="2024" name="Plant J.">
        <title>Genome sequences and population genomics reveal climatic adaptation and genomic divergence between two closely related sweetgum species.</title>
        <authorList>
            <person name="Xu W.Q."/>
            <person name="Ren C.Q."/>
            <person name="Zhang X.Y."/>
            <person name="Comes H.P."/>
            <person name="Liu X.H."/>
            <person name="Li Y.G."/>
            <person name="Kettle C.J."/>
            <person name="Jalonen R."/>
            <person name="Gaisberger H."/>
            <person name="Ma Y.Z."/>
            <person name="Qiu Y.X."/>
        </authorList>
    </citation>
    <scope>NUCLEOTIDE SEQUENCE [LARGE SCALE GENOMIC DNA]</scope>
    <source>
        <strain evidence="5">Hangzhou</strain>
    </source>
</reference>